<proteinExistence type="predicted"/>
<reference evidence="1" key="2">
    <citation type="submission" date="2021-04" db="EMBL/GenBank/DDBJ databases">
        <authorList>
            <person name="Podell S."/>
        </authorList>
    </citation>
    <scope>NUCLEOTIDE SEQUENCE</scope>
    <source>
        <strain evidence="1">Hildebrandi</strain>
    </source>
</reference>
<evidence type="ECO:0000313" key="1">
    <source>
        <dbReference type="EMBL" id="KAG7345657.1"/>
    </source>
</evidence>
<dbReference type="Proteomes" id="UP000693970">
    <property type="component" value="Unassembled WGS sequence"/>
</dbReference>
<dbReference type="EMBL" id="JAGRRH010000022">
    <property type="protein sequence ID" value="KAG7345657.1"/>
    <property type="molecule type" value="Genomic_DNA"/>
</dbReference>
<reference evidence="1" key="1">
    <citation type="journal article" date="2021" name="Sci. Rep.">
        <title>Diploid genomic architecture of Nitzschia inconspicua, an elite biomass production diatom.</title>
        <authorList>
            <person name="Oliver A."/>
            <person name="Podell S."/>
            <person name="Pinowska A."/>
            <person name="Traller J.C."/>
            <person name="Smith S.R."/>
            <person name="McClure R."/>
            <person name="Beliaev A."/>
            <person name="Bohutskyi P."/>
            <person name="Hill E.A."/>
            <person name="Rabines A."/>
            <person name="Zheng H."/>
            <person name="Allen L.Z."/>
            <person name="Kuo A."/>
            <person name="Grigoriev I.V."/>
            <person name="Allen A.E."/>
            <person name="Hazlebeck D."/>
            <person name="Allen E.E."/>
        </authorList>
    </citation>
    <scope>NUCLEOTIDE SEQUENCE</scope>
    <source>
        <strain evidence="1">Hildebrandi</strain>
    </source>
</reference>
<dbReference type="AlphaFoldDB" id="A0A9K3PFI1"/>
<comment type="caution">
    <text evidence="1">The sequence shown here is derived from an EMBL/GenBank/DDBJ whole genome shotgun (WGS) entry which is preliminary data.</text>
</comment>
<sequence length="116" mass="13575">MSRKNWFKYVESAWNTSDRKYKYLYMDCASGKQAKQEGHWNGVTIHSDEADGSSSLRPKGLHGKAWFATMQERNLDHPEFQYKLKMMGMEDEPVYCLGIICIKQFIHYPQCNDALD</sequence>
<keyword evidence="2" id="KW-1185">Reference proteome</keyword>
<accession>A0A9K3PFI1</accession>
<evidence type="ECO:0000313" key="2">
    <source>
        <dbReference type="Proteomes" id="UP000693970"/>
    </source>
</evidence>
<organism evidence="1 2">
    <name type="scientific">Nitzschia inconspicua</name>
    <dbReference type="NCBI Taxonomy" id="303405"/>
    <lineage>
        <taxon>Eukaryota</taxon>
        <taxon>Sar</taxon>
        <taxon>Stramenopiles</taxon>
        <taxon>Ochrophyta</taxon>
        <taxon>Bacillariophyta</taxon>
        <taxon>Bacillariophyceae</taxon>
        <taxon>Bacillariophycidae</taxon>
        <taxon>Bacillariales</taxon>
        <taxon>Bacillariaceae</taxon>
        <taxon>Nitzschia</taxon>
    </lineage>
</organism>
<protein>
    <submittedName>
        <fullName evidence="1">Uncharacterized protein</fullName>
    </submittedName>
</protein>
<gene>
    <name evidence="1" type="ORF">IV203_033188</name>
</gene>
<name>A0A9K3PFI1_9STRA</name>